<evidence type="ECO:0000313" key="9">
    <source>
        <dbReference type="Proteomes" id="UP000216024"/>
    </source>
</evidence>
<feature type="transmembrane region" description="Helical" evidence="7">
    <location>
        <begin position="156"/>
        <end position="188"/>
    </location>
</feature>
<evidence type="ECO:0000256" key="7">
    <source>
        <dbReference type="SAM" id="Phobius"/>
    </source>
</evidence>
<dbReference type="InterPro" id="IPR003370">
    <property type="entry name" value="Chromate_transpt"/>
</dbReference>
<gene>
    <name evidence="8" type="ORF">CCE28_05740</name>
</gene>
<dbReference type="InterPro" id="IPR052518">
    <property type="entry name" value="CHR_Transporter"/>
</dbReference>
<dbReference type="EMBL" id="NIBG01000003">
    <property type="protein sequence ID" value="PAB60396.1"/>
    <property type="molecule type" value="Genomic_DNA"/>
</dbReference>
<feature type="transmembrane region" description="Helical" evidence="7">
    <location>
        <begin position="125"/>
        <end position="144"/>
    </location>
</feature>
<comment type="caution">
    <text evidence="8">The sequence shown here is derived from an EMBL/GenBank/DDBJ whole genome shotgun (WGS) entry which is preliminary data.</text>
</comment>
<protein>
    <recommendedName>
        <fullName evidence="10">Chromate transporter</fullName>
    </recommendedName>
</protein>
<sequence length="189" mass="20472">MKGVVKVITLYFSLFITFFKCGLFAFGGGSASVPLIETEVVATLQLLTYKEFADAYAIGNTLPGPITTKLAALVGYRSGRFLGLIAAVCGYVLPSALGIILLFSIYQKNKNTKWVNGMMQGVRPIICILILKLLCTSSYSAFGLNSLEPRFLVLTSLIALIGFILLFIFKLNPIFLILLSLILGGVFLG</sequence>
<accession>A0A267MLI3</accession>
<evidence type="ECO:0000256" key="6">
    <source>
        <dbReference type="ARBA" id="ARBA00023136"/>
    </source>
</evidence>
<evidence type="ECO:0000313" key="8">
    <source>
        <dbReference type="EMBL" id="PAB60396.1"/>
    </source>
</evidence>
<dbReference type="GO" id="GO:0005886">
    <property type="term" value="C:plasma membrane"/>
    <property type="evidence" value="ECO:0007669"/>
    <property type="project" value="UniProtKB-SubCell"/>
</dbReference>
<evidence type="ECO:0000256" key="2">
    <source>
        <dbReference type="ARBA" id="ARBA00005262"/>
    </source>
</evidence>
<evidence type="ECO:0000256" key="4">
    <source>
        <dbReference type="ARBA" id="ARBA00022692"/>
    </source>
</evidence>
<evidence type="ECO:0000256" key="1">
    <source>
        <dbReference type="ARBA" id="ARBA00004651"/>
    </source>
</evidence>
<evidence type="ECO:0008006" key="10">
    <source>
        <dbReference type="Google" id="ProtNLM"/>
    </source>
</evidence>
<keyword evidence="6 7" id="KW-0472">Membrane</keyword>
<dbReference type="Pfam" id="PF02417">
    <property type="entry name" value="Chromate_transp"/>
    <property type="match status" value="1"/>
</dbReference>
<dbReference type="PANTHER" id="PTHR43663">
    <property type="entry name" value="CHROMATE TRANSPORT PROTEIN-RELATED"/>
    <property type="match status" value="1"/>
</dbReference>
<keyword evidence="5 7" id="KW-1133">Transmembrane helix</keyword>
<dbReference type="Proteomes" id="UP000216024">
    <property type="component" value="Unassembled WGS sequence"/>
</dbReference>
<organism evidence="8 9">
    <name type="scientific">Anaeromicrobium sediminis</name>
    <dbReference type="NCBI Taxonomy" id="1478221"/>
    <lineage>
        <taxon>Bacteria</taxon>
        <taxon>Bacillati</taxon>
        <taxon>Bacillota</taxon>
        <taxon>Clostridia</taxon>
        <taxon>Peptostreptococcales</taxon>
        <taxon>Thermotaleaceae</taxon>
        <taxon>Anaeromicrobium</taxon>
    </lineage>
</organism>
<evidence type="ECO:0000256" key="5">
    <source>
        <dbReference type="ARBA" id="ARBA00022989"/>
    </source>
</evidence>
<reference evidence="8 9" key="1">
    <citation type="submission" date="2017-06" db="EMBL/GenBank/DDBJ databases">
        <title>Draft genome sequence of anaerobic fermentative bacterium Anaeromicrobium sediminis DY2726D isolated from West Pacific Ocean sediments.</title>
        <authorList>
            <person name="Zeng X."/>
        </authorList>
    </citation>
    <scope>NUCLEOTIDE SEQUENCE [LARGE SCALE GENOMIC DNA]</scope>
    <source>
        <strain evidence="8 9">DY2726D</strain>
    </source>
</reference>
<dbReference type="AlphaFoldDB" id="A0A267MLI3"/>
<proteinExistence type="inferred from homology"/>
<dbReference type="GO" id="GO:0015109">
    <property type="term" value="F:chromate transmembrane transporter activity"/>
    <property type="evidence" value="ECO:0007669"/>
    <property type="project" value="InterPro"/>
</dbReference>
<dbReference type="RefSeq" id="WP_095131864.1">
    <property type="nucleotide sequence ID" value="NZ_NIBG01000003.1"/>
</dbReference>
<dbReference type="OrthoDB" id="9788907at2"/>
<evidence type="ECO:0000256" key="3">
    <source>
        <dbReference type="ARBA" id="ARBA00022475"/>
    </source>
</evidence>
<name>A0A267MLI3_9FIRM</name>
<keyword evidence="3" id="KW-1003">Cell membrane</keyword>
<dbReference type="PANTHER" id="PTHR43663:SF1">
    <property type="entry name" value="CHROMATE TRANSPORTER"/>
    <property type="match status" value="1"/>
</dbReference>
<feature type="transmembrane region" description="Helical" evidence="7">
    <location>
        <begin position="81"/>
        <end position="105"/>
    </location>
</feature>
<feature type="transmembrane region" description="Helical" evidence="7">
    <location>
        <begin position="7"/>
        <end position="26"/>
    </location>
</feature>
<keyword evidence="9" id="KW-1185">Reference proteome</keyword>
<comment type="similarity">
    <text evidence="2">Belongs to the chromate ion transporter (CHR) (TC 2.A.51) family.</text>
</comment>
<keyword evidence="4 7" id="KW-0812">Transmembrane</keyword>
<comment type="subcellular location">
    <subcellularLocation>
        <location evidence="1">Cell membrane</location>
        <topology evidence="1">Multi-pass membrane protein</topology>
    </subcellularLocation>
</comment>